<dbReference type="RefSeq" id="WP_167238667.1">
    <property type="nucleotide sequence ID" value="NZ_WHJF01000059.1"/>
</dbReference>
<feature type="transmembrane region" description="Helical" evidence="1">
    <location>
        <begin position="242"/>
        <end position="267"/>
    </location>
</feature>
<keyword evidence="1" id="KW-0812">Transmembrane</keyword>
<accession>A0ABX0MPE1</accession>
<keyword evidence="1" id="KW-1133">Transmembrane helix</keyword>
<feature type="transmembrane region" description="Helical" evidence="1">
    <location>
        <begin position="109"/>
        <end position="127"/>
    </location>
</feature>
<name>A0ABX0MPE1_9BURK</name>
<evidence type="ECO:0000256" key="1">
    <source>
        <dbReference type="SAM" id="Phobius"/>
    </source>
</evidence>
<feature type="transmembrane region" description="Helical" evidence="1">
    <location>
        <begin position="133"/>
        <end position="155"/>
    </location>
</feature>
<evidence type="ECO:0000313" key="3">
    <source>
        <dbReference type="Proteomes" id="UP000610594"/>
    </source>
</evidence>
<feature type="transmembrane region" description="Helical" evidence="1">
    <location>
        <begin position="189"/>
        <end position="211"/>
    </location>
</feature>
<organism evidence="2 3">
    <name type="scientific">Massilia genomosp. 1</name>
    <dbReference type="NCBI Taxonomy" id="2609280"/>
    <lineage>
        <taxon>Bacteria</taxon>
        <taxon>Pseudomonadati</taxon>
        <taxon>Pseudomonadota</taxon>
        <taxon>Betaproteobacteria</taxon>
        <taxon>Burkholderiales</taxon>
        <taxon>Oxalobacteraceae</taxon>
        <taxon>Telluria group</taxon>
        <taxon>Massilia</taxon>
    </lineage>
</organism>
<keyword evidence="1" id="KW-0472">Membrane</keyword>
<feature type="transmembrane region" description="Helical" evidence="1">
    <location>
        <begin position="32"/>
        <end position="51"/>
    </location>
</feature>
<gene>
    <name evidence="2" type="ORF">F1735_20420</name>
</gene>
<reference evidence="2 3" key="1">
    <citation type="submission" date="2019-10" db="EMBL/GenBank/DDBJ databases">
        <title>Taxonomy of Antarctic Massilia spp.: description of Massilia rubra sp. nov., Massilia aquatica sp. nov., Massilia mucilaginosa sp. nov., Massilia frigida sp. nov. isolated from streams, lakes and regoliths.</title>
        <authorList>
            <person name="Holochova P."/>
            <person name="Sedlacek I."/>
            <person name="Kralova S."/>
            <person name="Maslanova I."/>
            <person name="Busse H.-J."/>
            <person name="Stankova E."/>
            <person name="Vrbovska V."/>
            <person name="Kovarovic V."/>
            <person name="Bartak M."/>
            <person name="Svec P."/>
            <person name="Pantucek R."/>
        </authorList>
    </citation>
    <scope>NUCLEOTIDE SEQUENCE [LARGE SCALE GENOMIC DNA]</scope>
    <source>
        <strain evidence="2 3">CCM 8694</strain>
    </source>
</reference>
<dbReference type="EMBL" id="WHJF01000059">
    <property type="protein sequence ID" value="NHZ64636.1"/>
    <property type="molecule type" value="Genomic_DNA"/>
</dbReference>
<evidence type="ECO:0000313" key="2">
    <source>
        <dbReference type="EMBL" id="NHZ64636.1"/>
    </source>
</evidence>
<proteinExistence type="predicted"/>
<keyword evidence="3" id="KW-1185">Reference proteome</keyword>
<dbReference type="Proteomes" id="UP000610594">
    <property type="component" value="Unassembled WGS sequence"/>
</dbReference>
<comment type="caution">
    <text evidence="2">The sequence shown here is derived from an EMBL/GenBank/DDBJ whole genome shotgun (WGS) entry which is preliminary data.</text>
</comment>
<protein>
    <submittedName>
        <fullName evidence="2">Uncharacterized protein</fullName>
    </submittedName>
</protein>
<sequence length="293" mass="32688">MWKQAYRRWSAGFGEAVACIGMGLRDARHAGLWWRAALWCPAPSLLCLWLYYHYHDFFFKLAGRAGVFALFGGLTLLDGGLGMGSGGGGGQGKGYANIMGDIARFLRDLVKFVMDLGLFLQFLLAALAMAGFFYVLLFAFANLSTVALPLRWLLLRRAQRVAHTRYTGWQARPLPPLPRLSAWQWMRKILTLLLSLLVPVWSLYVVLRFVLGFNVRLMYLLAADGVLDPQQRRALMHAQGPAITMLGLILCVLMLVPFVNLLMPALLCSSVCHLQRRGWIDPTQAPPAPPLTA</sequence>